<reference evidence="1" key="1">
    <citation type="submission" date="2022-03" db="EMBL/GenBank/DDBJ databases">
        <title>Streptomyces 7R015 and 7R016 isolated from Barleria lupulina in Thailand.</title>
        <authorList>
            <person name="Kanchanasin P."/>
            <person name="Phongsopitanun W."/>
            <person name="Tanasupawat S."/>
        </authorList>
    </citation>
    <scope>NUCLEOTIDE SEQUENCE</scope>
    <source>
        <strain evidence="1">7R015</strain>
    </source>
</reference>
<accession>A0ABS9YK29</accession>
<protein>
    <submittedName>
        <fullName evidence="1">Uncharacterized protein</fullName>
    </submittedName>
</protein>
<sequence length="102" mass="11514">MPSVDRSKPPTDWPGLETAGLTQLTEDLYYGWLEDEANPMFWHRCAALAGVPEDRTVSGQWVGAGTHKHTLVSREPLHMEPSLLWRCCNMHGFVRNGVWIPA</sequence>
<name>A0ABS9YK29_9ACTN</name>
<keyword evidence="2" id="KW-1185">Reference proteome</keyword>
<dbReference type="EMBL" id="JALDAY010000015">
    <property type="protein sequence ID" value="MCI3277539.1"/>
    <property type="molecule type" value="Genomic_DNA"/>
</dbReference>
<gene>
    <name evidence="1" type="ORF">MQP27_41370</name>
</gene>
<dbReference type="RefSeq" id="WP_242775357.1">
    <property type="nucleotide sequence ID" value="NZ_JALDAY010000015.1"/>
</dbReference>
<dbReference type="Proteomes" id="UP001165269">
    <property type="component" value="Unassembled WGS sequence"/>
</dbReference>
<evidence type="ECO:0000313" key="2">
    <source>
        <dbReference type="Proteomes" id="UP001165269"/>
    </source>
</evidence>
<organism evidence="1 2">
    <name type="scientific">Streptomyces cylindrosporus</name>
    <dbReference type="NCBI Taxonomy" id="2927583"/>
    <lineage>
        <taxon>Bacteria</taxon>
        <taxon>Bacillati</taxon>
        <taxon>Actinomycetota</taxon>
        <taxon>Actinomycetes</taxon>
        <taxon>Kitasatosporales</taxon>
        <taxon>Streptomycetaceae</taxon>
        <taxon>Streptomyces</taxon>
    </lineage>
</organism>
<evidence type="ECO:0000313" key="1">
    <source>
        <dbReference type="EMBL" id="MCI3277539.1"/>
    </source>
</evidence>
<proteinExistence type="predicted"/>
<comment type="caution">
    <text evidence="1">The sequence shown here is derived from an EMBL/GenBank/DDBJ whole genome shotgun (WGS) entry which is preliminary data.</text>
</comment>